<dbReference type="GO" id="GO:0005886">
    <property type="term" value="C:plasma membrane"/>
    <property type="evidence" value="ECO:0007669"/>
    <property type="project" value="UniProtKB-SubCell"/>
</dbReference>
<organism evidence="8 9">
    <name type="scientific">Vibrio metoecus</name>
    <dbReference type="NCBI Taxonomy" id="1481663"/>
    <lineage>
        <taxon>Bacteria</taxon>
        <taxon>Pseudomonadati</taxon>
        <taxon>Pseudomonadota</taxon>
        <taxon>Gammaproteobacteria</taxon>
        <taxon>Vibrionales</taxon>
        <taxon>Vibrionaceae</taxon>
        <taxon>Vibrio</taxon>
    </lineage>
</organism>
<evidence type="ECO:0000313" key="8">
    <source>
        <dbReference type="EMBL" id="KQA23804.1"/>
    </source>
</evidence>
<keyword evidence="2" id="KW-1003">Cell membrane</keyword>
<feature type="transmembrane region" description="Helical" evidence="6">
    <location>
        <begin position="31"/>
        <end position="55"/>
    </location>
</feature>
<evidence type="ECO:0000259" key="7">
    <source>
        <dbReference type="Pfam" id="PF04024"/>
    </source>
</evidence>
<evidence type="ECO:0000313" key="9">
    <source>
        <dbReference type="Proteomes" id="UP000053724"/>
    </source>
</evidence>
<dbReference type="PANTHER" id="PTHR33885:SF3">
    <property type="entry name" value="PHAGE SHOCK PROTEIN C"/>
    <property type="match status" value="1"/>
</dbReference>
<dbReference type="InterPro" id="IPR014320">
    <property type="entry name" value="Phageshock_PspC"/>
</dbReference>
<dbReference type="NCBIfam" id="TIGR02978">
    <property type="entry name" value="phageshock_pspC"/>
    <property type="match status" value="1"/>
</dbReference>
<name>A0A0Q0MUP8_VIBMT</name>
<evidence type="ECO:0000256" key="2">
    <source>
        <dbReference type="ARBA" id="ARBA00022475"/>
    </source>
</evidence>
<gene>
    <name evidence="8" type="ORF">AAY55_07425</name>
</gene>
<keyword evidence="5 6" id="KW-0472">Membrane</keyword>
<dbReference type="InterPro" id="IPR052027">
    <property type="entry name" value="PspC"/>
</dbReference>
<dbReference type="Pfam" id="PF04024">
    <property type="entry name" value="PspC"/>
    <property type="match status" value="1"/>
</dbReference>
<dbReference type="InterPro" id="IPR007168">
    <property type="entry name" value="Phageshock_PspC_N"/>
</dbReference>
<evidence type="ECO:0000256" key="3">
    <source>
        <dbReference type="ARBA" id="ARBA00022692"/>
    </source>
</evidence>
<evidence type="ECO:0000256" key="5">
    <source>
        <dbReference type="ARBA" id="ARBA00023136"/>
    </source>
</evidence>
<keyword evidence="4 6" id="KW-1133">Transmembrane helix</keyword>
<proteinExistence type="predicted"/>
<dbReference type="PANTHER" id="PTHR33885">
    <property type="entry name" value="PHAGE SHOCK PROTEIN C"/>
    <property type="match status" value="1"/>
</dbReference>
<dbReference type="EMBL" id="LCUF01000007">
    <property type="protein sequence ID" value="KQA23804.1"/>
    <property type="molecule type" value="Genomic_DNA"/>
</dbReference>
<accession>A0A0Q0MUP8</accession>
<protein>
    <submittedName>
        <fullName evidence="8">Phage-shock protein</fullName>
    </submittedName>
</protein>
<dbReference type="AlphaFoldDB" id="A0A0Q0MUP8"/>
<evidence type="ECO:0000256" key="4">
    <source>
        <dbReference type="ARBA" id="ARBA00022989"/>
    </source>
</evidence>
<keyword evidence="3 6" id="KW-0812">Transmembrane</keyword>
<evidence type="ECO:0000256" key="6">
    <source>
        <dbReference type="SAM" id="Phobius"/>
    </source>
</evidence>
<reference evidence="8 9" key="1">
    <citation type="journal article" date="2015" name="Genome Biol. Evol.">
        <title>The Dynamics of Genetic Interactions between Vibrio metoecus and Vibrio cholerae, Two Close Relatives Co-Occurring in the Environment.</title>
        <authorList>
            <person name="Orata F.D."/>
            <person name="Kirchberger P.C."/>
            <person name="Meheust R."/>
            <person name="Barlow E.J."/>
            <person name="Tarr C.L."/>
            <person name="Boucher Y."/>
        </authorList>
    </citation>
    <scope>NUCLEOTIDE SEQUENCE [LARGE SCALE GENOMIC DNA]</scope>
    <source>
        <strain evidence="8 9">08-2459</strain>
    </source>
</reference>
<comment type="caution">
    <text evidence="8">The sequence shown here is derived from an EMBL/GenBank/DDBJ whole genome shotgun (WGS) entry which is preliminary data.</text>
</comment>
<evidence type="ECO:0000256" key="1">
    <source>
        <dbReference type="ARBA" id="ARBA00004162"/>
    </source>
</evidence>
<comment type="subcellular location">
    <subcellularLocation>
        <location evidence="1">Cell membrane</location>
        <topology evidence="1">Single-pass membrane protein</topology>
    </subcellularLocation>
</comment>
<feature type="domain" description="Phage shock protein PspC N-terminal" evidence="7">
    <location>
        <begin position="4"/>
        <end position="62"/>
    </location>
</feature>
<dbReference type="PATRIC" id="fig|1481663.8.peg.4631"/>
<dbReference type="Proteomes" id="UP000053724">
    <property type="component" value="Unassembled WGS sequence"/>
</dbReference>
<sequence length="148" mass="16889">MNKRELYRDPINGKLAGVCAGLANYFGLETWLMRILVITAALLGGTFLVLVAYVAMALMLEKQPVDYQESLREKQEHTLKNKAWVQGQDARGLMRTLEQDLDSVDGKVRTMEAYVTSEAFKVNREFQNLLNIFERQGCRFFCGRNSVC</sequence>